<dbReference type="Proteomes" id="UP000524404">
    <property type="component" value="Unassembled WGS sequence"/>
</dbReference>
<evidence type="ECO:0000313" key="2">
    <source>
        <dbReference type="Proteomes" id="UP000524404"/>
    </source>
</evidence>
<gene>
    <name evidence="1" type="ORF">HNP25_000146</name>
</gene>
<dbReference type="EMBL" id="JACHKT010000001">
    <property type="protein sequence ID" value="MBB6001507.1"/>
    <property type="molecule type" value="Genomic_DNA"/>
</dbReference>
<sequence>MKSSITILVVLMLCVSCKEESTTTVHKYFDLKTAITHQISVLDKTKPTFSKTVWSENVPETKEVKIEDWSKEFELFLQTDLNKPAYLNSYEVSKSDSSIVYQLKKSENLPVKNIKILLKNNRLTALDATIANQNYLYETDKHVKMTLVDNVVNYYLIEGTQKLVFGDKKAFKVEAKVKK</sequence>
<comment type="caution">
    <text evidence="1">The sequence shown here is derived from an EMBL/GenBank/DDBJ whole genome shotgun (WGS) entry which is preliminary data.</text>
</comment>
<keyword evidence="2" id="KW-1185">Reference proteome</keyword>
<proteinExistence type="predicted"/>
<protein>
    <submittedName>
        <fullName evidence="1">Uncharacterized protein</fullName>
    </submittedName>
</protein>
<dbReference type="RefSeq" id="WP_184128640.1">
    <property type="nucleotide sequence ID" value="NZ_JACHKT010000001.1"/>
</dbReference>
<reference evidence="1 2" key="1">
    <citation type="submission" date="2020-08" db="EMBL/GenBank/DDBJ databases">
        <title>Functional genomics of gut bacteria from endangered species of beetles.</title>
        <authorList>
            <person name="Carlos-Shanley C."/>
        </authorList>
    </citation>
    <scope>NUCLEOTIDE SEQUENCE [LARGE SCALE GENOMIC DNA]</scope>
    <source>
        <strain evidence="1 2">S00070</strain>
    </source>
</reference>
<accession>A0A841EBQ3</accession>
<dbReference type="AlphaFoldDB" id="A0A841EBQ3"/>
<name>A0A841EBQ3_9BACT</name>
<evidence type="ECO:0000313" key="1">
    <source>
        <dbReference type="EMBL" id="MBB6001507.1"/>
    </source>
</evidence>
<organism evidence="1 2">
    <name type="scientific">Arcicella rosea</name>
    <dbReference type="NCBI Taxonomy" id="502909"/>
    <lineage>
        <taxon>Bacteria</taxon>
        <taxon>Pseudomonadati</taxon>
        <taxon>Bacteroidota</taxon>
        <taxon>Cytophagia</taxon>
        <taxon>Cytophagales</taxon>
        <taxon>Flectobacillaceae</taxon>
        <taxon>Arcicella</taxon>
    </lineage>
</organism>